<dbReference type="InterPro" id="IPR038706">
    <property type="entry name" value="Type_VI_SciN-like_sf"/>
</dbReference>
<dbReference type="EMBL" id="UOFR01000028">
    <property type="protein sequence ID" value="VAW94489.1"/>
    <property type="molecule type" value="Genomic_DNA"/>
</dbReference>
<reference evidence="1" key="1">
    <citation type="submission" date="2018-06" db="EMBL/GenBank/DDBJ databases">
        <authorList>
            <person name="Zhirakovskaya E."/>
        </authorList>
    </citation>
    <scope>NUCLEOTIDE SEQUENCE</scope>
</reference>
<evidence type="ECO:0008006" key="2">
    <source>
        <dbReference type="Google" id="ProtNLM"/>
    </source>
</evidence>
<dbReference type="NCBIfam" id="TIGR03352">
    <property type="entry name" value="VI_chp_3"/>
    <property type="match status" value="1"/>
</dbReference>
<dbReference type="Gene3D" id="2.60.40.4150">
    <property type="entry name" value="Type VI secretion system, lipoprotein SciN"/>
    <property type="match status" value="1"/>
</dbReference>
<accession>A0A3B1A8F4</accession>
<dbReference type="PROSITE" id="PS51257">
    <property type="entry name" value="PROKAR_LIPOPROTEIN"/>
    <property type="match status" value="1"/>
</dbReference>
<protein>
    <recommendedName>
        <fullName evidence="2">Type VI secretion lipoprotein/VasD</fullName>
    </recommendedName>
</protein>
<proteinExistence type="predicted"/>
<dbReference type="PANTHER" id="PTHR37625">
    <property type="entry name" value="OUTER MEMBRANE LIPOPROTEIN-RELATED"/>
    <property type="match status" value="1"/>
</dbReference>
<dbReference type="AlphaFoldDB" id="A0A3B1A8F4"/>
<name>A0A3B1A8F4_9ZZZZ</name>
<dbReference type="PANTHER" id="PTHR37625:SF4">
    <property type="entry name" value="OUTER MEMBRANE LIPOPROTEIN"/>
    <property type="match status" value="1"/>
</dbReference>
<dbReference type="InterPro" id="IPR017734">
    <property type="entry name" value="T6SS_SciN"/>
</dbReference>
<organism evidence="1">
    <name type="scientific">hydrothermal vent metagenome</name>
    <dbReference type="NCBI Taxonomy" id="652676"/>
    <lineage>
        <taxon>unclassified sequences</taxon>
        <taxon>metagenomes</taxon>
        <taxon>ecological metagenomes</taxon>
    </lineage>
</organism>
<evidence type="ECO:0000313" key="1">
    <source>
        <dbReference type="EMBL" id="VAW94489.1"/>
    </source>
</evidence>
<dbReference type="Pfam" id="PF12790">
    <property type="entry name" value="T6SS-SciN"/>
    <property type="match status" value="1"/>
</dbReference>
<gene>
    <name evidence="1" type="ORF">MNBD_GAMMA21-2140</name>
</gene>
<sequence>MKRVVNTIVLAATLLFLVACGGPMVNIGLQSNQSLNPDRKGDPLPVVIRVYQLNDKGAFQSATFNQIWKNDESILGKTLLSRNELVLNPGSKDEVEVDRHADAKYLAIVAIFRNPIERKWRALEDITAGWVSKKLDLSESIEVSLVGNTLRITEN</sequence>